<reference evidence="1" key="1">
    <citation type="journal article" date="2021" name="Int. J. Syst. Evol. Microbiol.">
        <title>Bradyrhizobium septentrionale sp. nov. (sv. septentrionale) and Bradyrhizobium quebecense sp. nov. (sv. septentrionale) associated with legumes native to Canada possess rearranged symbiosis genes and numerous insertion sequences.</title>
        <authorList>
            <person name="Bromfield E.S.P."/>
            <person name="Cloutier S."/>
        </authorList>
    </citation>
    <scope>NUCLEOTIDE SEQUENCE</scope>
    <source>
        <strain evidence="1">5S5</strain>
    </source>
</reference>
<protein>
    <submittedName>
        <fullName evidence="1">Methionyl-tRNA formyltransferase-like protein</fullName>
    </submittedName>
</protein>
<evidence type="ECO:0000313" key="1">
    <source>
        <dbReference type="EMBL" id="WXC81174.1"/>
    </source>
</evidence>
<gene>
    <name evidence="1" type="ORF">WDK88_05940</name>
</gene>
<keyword evidence="2" id="KW-1185">Reference proteome</keyword>
<sequence>MNNLGDLLASATADIGHEYFQLPIHGGGPVYRERVYCYELYHQMRRRWPDDGPFRLNGEVDKAAHPVLSRLDASYAKPDLVVHGPGDMGRNHAIIEVKSRMADAEGVAKDIRTLSLFRRRVGYERAIYLIYGHGSLDRFFQRINRLAAEVAELPAIEVWAHQAQGSPARHLFDLYRP</sequence>
<dbReference type="RefSeq" id="WP_338692205.1">
    <property type="nucleotide sequence ID" value="NZ_CP147708.1"/>
</dbReference>
<proteinExistence type="predicted"/>
<organism evidence="1 2">
    <name type="scientific">Bradyrhizobium septentrionale</name>
    <dbReference type="NCBI Taxonomy" id="1404411"/>
    <lineage>
        <taxon>Bacteria</taxon>
        <taxon>Pseudomonadati</taxon>
        <taxon>Pseudomonadota</taxon>
        <taxon>Alphaproteobacteria</taxon>
        <taxon>Hyphomicrobiales</taxon>
        <taxon>Nitrobacteraceae</taxon>
        <taxon>Bradyrhizobium</taxon>
    </lineage>
</organism>
<evidence type="ECO:0000313" key="2">
    <source>
        <dbReference type="Proteomes" id="UP001432046"/>
    </source>
</evidence>
<dbReference type="EMBL" id="CP147711">
    <property type="protein sequence ID" value="WXC81174.1"/>
    <property type="molecule type" value="Genomic_DNA"/>
</dbReference>
<accession>A0ABZ2P3E0</accession>
<dbReference type="Proteomes" id="UP001432046">
    <property type="component" value="Chromosome"/>
</dbReference>
<reference evidence="1" key="2">
    <citation type="submission" date="2024-03" db="EMBL/GenBank/DDBJ databases">
        <authorList>
            <person name="Bromfield E.S.P."/>
            <person name="Cloutier S."/>
        </authorList>
    </citation>
    <scope>NUCLEOTIDE SEQUENCE</scope>
    <source>
        <strain evidence="1">5S5</strain>
    </source>
</reference>
<name>A0ABZ2P3E0_9BRAD</name>